<gene>
    <name evidence="3" type="ORF">PsYK624_148570</name>
</gene>
<proteinExistence type="predicted"/>
<dbReference type="AlphaFoldDB" id="A0A9P3LKI8"/>
<accession>A0A9P3LKI8</accession>
<sequence length="169" mass="18070">MGTHTIIATVLDATNTTIWFDYVQYTPGNATERETTALSSYSHPSALPTLSQPPPQAMPAASSQSRGSAKLGTVLPAVIVPSAALLLLAIAYVVWRRHRAIRRRSDTSLLAREDKSCTMEDEQDGLDTKIAPGLAGMIGGVEGKGHHSEKKEPLSGRGYLFNAGIEVVL</sequence>
<dbReference type="EMBL" id="BPQB01000091">
    <property type="protein sequence ID" value="GJE98623.1"/>
    <property type="molecule type" value="Genomic_DNA"/>
</dbReference>
<comment type="caution">
    <text evidence="3">The sequence shown here is derived from an EMBL/GenBank/DDBJ whole genome shotgun (WGS) entry which is preliminary data.</text>
</comment>
<keyword evidence="2" id="KW-1133">Transmembrane helix</keyword>
<evidence type="ECO:0000256" key="2">
    <source>
        <dbReference type="SAM" id="Phobius"/>
    </source>
</evidence>
<keyword evidence="2" id="KW-0472">Membrane</keyword>
<dbReference type="Proteomes" id="UP000703269">
    <property type="component" value="Unassembled WGS sequence"/>
</dbReference>
<feature type="transmembrane region" description="Helical" evidence="2">
    <location>
        <begin position="74"/>
        <end position="95"/>
    </location>
</feature>
<keyword evidence="2" id="KW-0812">Transmembrane</keyword>
<evidence type="ECO:0000313" key="4">
    <source>
        <dbReference type="Proteomes" id="UP000703269"/>
    </source>
</evidence>
<evidence type="ECO:0000313" key="3">
    <source>
        <dbReference type="EMBL" id="GJE98623.1"/>
    </source>
</evidence>
<name>A0A9P3LKI8_9APHY</name>
<reference evidence="3 4" key="1">
    <citation type="submission" date="2021-08" db="EMBL/GenBank/DDBJ databases">
        <title>Draft Genome Sequence of Phanerochaete sordida strain YK-624.</title>
        <authorList>
            <person name="Mori T."/>
            <person name="Dohra H."/>
            <person name="Suzuki T."/>
            <person name="Kawagishi H."/>
            <person name="Hirai H."/>
        </authorList>
    </citation>
    <scope>NUCLEOTIDE SEQUENCE [LARGE SCALE GENOMIC DNA]</scope>
    <source>
        <strain evidence="3 4">YK-624</strain>
    </source>
</reference>
<evidence type="ECO:0000256" key="1">
    <source>
        <dbReference type="SAM" id="MobiDB-lite"/>
    </source>
</evidence>
<feature type="region of interest" description="Disordered" evidence="1">
    <location>
        <begin position="34"/>
        <end position="64"/>
    </location>
</feature>
<keyword evidence="4" id="KW-1185">Reference proteome</keyword>
<organism evidence="3 4">
    <name type="scientific">Phanerochaete sordida</name>
    <dbReference type="NCBI Taxonomy" id="48140"/>
    <lineage>
        <taxon>Eukaryota</taxon>
        <taxon>Fungi</taxon>
        <taxon>Dikarya</taxon>
        <taxon>Basidiomycota</taxon>
        <taxon>Agaricomycotina</taxon>
        <taxon>Agaricomycetes</taxon>
        <taxon>Polyporales</taxon>
        <taxon>Phanerochaetaceae</taxon>
        <taxon>Phanerochaete</taxon>
    </lineage>
</organism>
<protein>
    <submittedName>
        <fullName evidence="3">Uncharacterized protein</fullName>
    </submittedName>
</protein>